<evidence type="ECO:0000256" key="5">
    <source>
        <dbReference type="PIRSR" id="PIRSR006019-1"/>
    </source>
</evidence>
<evidence type="ECO:0000313" key="9">
    <source>
        <dbReference type="Proteomes" id="UP000019812"/>
    </source>
</evidence>
<dbReference type="GO" id="GO:0006220">
    <property type="term" value="P:pyrimidine nucleotide metabolic process"/>
    <property type="evidence" value="ECO:0007669"/>
    <property type="project" value="InterPro"/>
</dbReference>
<feature type="binding site" evidence="6">
    <location>
        <position position="86"/>
    </location>
    <ligand>
        <name>Zn(2+)</name>
        <dbReference type="ChEBI" id="CHEBI:29105"/>
        <note>catalytic</note>
    </ligand>
</feature>
<proteinExistence type="inferred from homology"/>
<dbReference type="Pfam" id="PF00383">
    <property type="entry name" value="dCMP_cyt_deam_1"/>
    <property type="match status" value="1"/>
</dbReference>
<evidence type="ECO:0000256" key="2">
    <source>
        <dbReference type="ARBA" id="ARBA00022723"/>
    </source>
</evidence>
<comment type="caution">
    <text evidence="8">The sequence shown here is derived from an EMBL/GenBank/DDBJ whole genome shotgun (WGS) entry which is preliminary data.</text>
</comment>
<organism evidence="8 9">
    <name type="scientific">Candidatus Accumulibacter vicinus</name>
    <dbReference type="NCBI Taxonomy" id="2954382"/>
    <lineage>
        <taxon>Bacteria</taxon>
        <taxon>Pseudomonadati</taxon>
        <taxon>Pseudomonadota</taxon>
        <taxon>Betaproteobacteria</taxon>
        <taxon>Candidatus Accumulibacter</taxon>
    </lineage>
</organism>
<dbReference type="InterPro" id="IPR015517">
    <property type="entry name" value="dCMP_deaminase-rel"/>
</dbReference>
<sequence>MRPDHATYFIRMAALVATRATCLRRAVGAVLVNSRRHVLATGYNGVAAGRPHCNHHDMFEPVGYPHACQGATAPSGQKLDECEAIHAEQNALLQCRNVFDIDTCYVTVSPCIHCVKLLLNTSCKRIVTPALYDQRAATLWTDSGRELVIIPDAITQVQMELDI</sequence>
<evidence type="ECO:0000313" key="8">
    <source>
        <dbReference type="EMBL" id="KFB66070.1"/>
    </source>
</evidence>
<dbReference type="PIRSF" id="PIRSF006019">
    <property type="entry name" value="dCMP_deaminase"/>
    <property type="match status" value="1"/>
</dbReference>
<dbReference type="InterPro" id="IPR016193">
    <property type="entry name" value="Cytidine_deaminase-like"/>
</dbReference>
<dbReference type="STRING" id="1457154.CAPSK01_004673"/>
<evidence type="ECO:0000256" key="3">
    <source>
        <dbReference type="ARBA" id="ARBA00022801"/>
    </source>
</evidence>
<feature type="binding site" evidence="6">
    <location>
        <position position="111"/>
    </location>
    <ligand>
        <name>Zn(2+)</name>
        <dbReference type="ChEBI" id="CHEBI:29105"/>
        <note>catalytic</note>
    </ligand>
</feature>
<dbReference type="InterPro" id="IPR016192">
    <property type="entry name" value="APOBEC/CMP_deaminase_Zn-bd"/>
</dbReference>
<dbReference type="PANTHER" id="PTHR11086:SF18">
    <property type="entry name" value="DEOXYCYTIDYLATE DEAMINASE"/>
    <property type="match status" value="1"/>
</dbReference>
<dbReference type="EMBL" id="JDSS02000052">
    <property type="protein sequence ID" value="KFB66070.1"/>
    <property type="molecule type" value="Genomic_DNA"/>
</dbReference>
<accession>A0A084XUC6</accession>
<dbReference type="SUPFAM" id="SSF53927">
    <property type="entry name" value="Cytidine deaminase-like"/>
    <property type="match status" value="1"/>
</dbReference>
<keyword evidence="4 6" id="KW-0862">Zinc</keyword>
<keyword evidence="2 6" id="KW-0479">Metal-binding</keyword>
<protein>
    <submittedName>
        <fullName evidence="8">Deoxycytidylate deaminase</fullName>
    </submittedName>
</protein>
<reference evidence="8 9" key="1">
    <citation type="submission" date="2014-07" db="EMBL/GenBank/DDBJ databases">
        <title>Expanding our view of genomic diversity in Candidatus Accumulibacter clades.</title>
        <authorList>
            <person name="Skennerton C.T."/>
            <person name="Barr J.J."/>
            <person name="Slater F.R."/>
            <person name="Bond P.L."/>
            <person name="Tyson G.W."/>
        </authorList>
    </citation>
    <scope>NUCLEOTIDE SEQUENCE [LARGE SCALE GENOMIC DNA]</scope>
    <source>
        <strain evidence="9">SK-01</strain>
    </source>
</reference>
<dbReference type="GO" id="GO:0008270">
    <property type="term" value="F:zinc ion binding"/>
    <property type="evidence" value="ECO:0007669"/>
    <property type="project" value="InterPro"/>
</dbReference>
<evidence type="ECO:0000259" key="7">
    <source>
        <dbReference type="PROSITE" id="PS51747"/>
    </source>
</evidence>
<dbReference type="InterPro" id="IPR002125">
    <property type="entry name" value="CMP_dCMP_dom"/>
</dbReference>
<dbReference type="PANTHER" id="PTHR11086">
    <property type="entry name" value="DEOXYCYTIDYLATE DEAMINASE-RELATED"/>
    <property type="match status" value="1"/>
</dbReference>
<dbReference type="PROSITE" id="PS00903">
    <property type="entry name" value="CYT_DCMP_DEAMINASES_1"/>
    <property type="match status" value="1"/>
</dbReference>
<feature type="active site" description="Proton donor" evidence="5">
    <location>
        <position position="88"/>
    </location>
</feature>
<dbReference type="AlphaFoldDB" id="A0A084XUC6"/>
<evidence type="ECO:0000256" key="1">
    <source>
        <dbReference type="ARBA" id="ARBA00006576"/>
    </source>
</evidence>
<dbReference type="Gene3D" id="3.40.140.10">
    <property type="entry name" value="Cytidine Deaminase, domain 2"/>
    <property type="match status" value="1"/>
</dbReference>
<dbReference type="GO" id="GO:0005737">
    <property type="term" value="C:cytoplasm"/>
    <property type="evidence" value="ECO:0007669"/>
    <property type="project" value="TreeGrafter"/>
</dbReference>
<name>A0A084XUC6_9PROT</name>
<dbReference type="Proteomes" id="UP000019812">
    <property type="component" value="Unassembled WGS sequence"/>
</dbReference>
<feature type="binding site" evidence="6">
    <location>
        <position position="114"/>
    </location>
    <ligand>
        <name>Zn(2+)</name>
        <dbReference type="ChEBI" id="CHEBI:29105"/>
        <note>catalytic</note>
    </ligand>
</feature>
<dbReference type="PROSITE" id="PS51747">
    <property type="entry name" value="CYT_DCMP_DEAMINASES_2"/>
    <property type="match status" value="1"/>
</dbReference>
<evidence type="ECO:0000256" key="6">
    <source>
        <dbReference type="PIRSR" id="PIRSR006019-2"/>
    </source>
</evidence>
<comment type="similarity">
    <text evidence="1">Belongs to the cytidine and deoxycytidylate deaminase family.</text>
</comment>
<evidence type="ECO:0000256" key="4">
    <source>
        <dbReference type="ARBA" id="ARBA00022833"/>
    </source>
</evidence>
<comment type="cofactor">
    <cofactor evidence="6">
        <name>Zn(2+)</name>
        <dbReference type="ChEBI" id="CHEBI:29105"/>
    </cofactor>
</comment>
<gene>
    <name evidence="8" type="ORF">CAPSK01_004673</name>
</gene>
<feature type="domain" description="CMP/dCMP-type deaminase" evidence="7">
    <location>
        <begin position="4"/>
        <end position="147"/>
    </location>
</feature>
<dbReference type="InterPro" id="IPR016473">
    <property type="entry name" value="dCMP_deaminase"/>
</dbReference>
<keyword evidence="3" id="KW-0378">Hydrolase</keyword>
<dbReference type="GO" id="GO:0004132">
    <property type="term" value="F:dCMP deaminase activity"/>
    <property type="evidence" value="ECO:0007669"/>
    <property type="project" value="InterPro"/>
</dbReference>